<feature type="transmembrane region" description="Helical" evidence="13">
    <location>
        <begin position="129"/>
        <end position="149"/>
    </location>
</feature>
<protein>
    <submittedName>
        <fullName evidence="14">TMEM175 family protein</fullName>
    </submittedName>
</protein>
<keyword evidence="3" id="KW-0813">Transport</keyword>
<evidence type="ECO:0000256" key="4">
    <source>
        <dbReference type="ARBA" id="ARBA00022538"/>
    </source>
</evidence>
<keyword evidence="10 13" id="KW-0472">Membrane</keyword>
<sequence length="209" mass="22398">MDTGHGHAAASSEQEQMCLPKHRVLALTDGVVAIAMTLLVLDIDVPDGLRGQALVDALDDVRGQVATFLLSAVVIALFWRAHHAVLRDAEWINGTLFWCNVAFLALVSLMPFPTRVLADYGHQPLGPGLYGAVIGAAALVLYVMAVCIARGSGRRDPFPPFPVQAFVFLLSVGIAQFSPMGAVYSWLASVPLALLAHRHAARTSRAARH</sequence>
<keyword evidence="7" id="KW-0630">Potassium</keyword>
<evidence type="ECO:0000256" key="6">
    <source>
        <dbReference type="ARBA" id="ARBA00022826"/>
    </source>
</evidence>
<feature type="transmembrane region" description="Helical" evidence="13">
    <location>
        <begin position="161"/>
        <end position="177"/>
    </location>
</feature>
<evidence type="ECO:0000256" key="1">
    <source>
        <dbReference type="ARBA" id="ARBA00004141"/>
    </source>
</evidence>
<keyword evidence="5 13" id="KW-0812">Transmembrane</keyword>
<evidence type="ECO:0000256" key="5">
    <source>
        <dbReference type="ARBA" id="ARBA00022692"/>
    </source>
</evidence>
<dbReference type="EMBL" id="JBEZUR010000023">
    <property type="protein sequence ID" value="MEU3555805.1"/>
    <property type="molecule type" value="Genomic_DNA"/>
</dbReference>
<dbReference type="PANTHER" id="PTHR31462:SF5">
    <property type="entry name" value="ENDOSOMAL_LYSOSOMAL PROTON CHANNEL TMEM175"/>
    <property type="match status" value="1"/>
</dbReference>
<evidence type="ECO:0000256" key="11">
    <source>
        <dbReference type="ARBA" id="ARBA00023303"/>
    </source>
</evidence>
<evidence type="ECO:0000256" key="3">
    <source>
        <dbReference type="ARBA" id="ARBA00022448"/>
    </source>
</evidence>
<evidence type="ECO:0000256" key="13">
    <source>
        <dbReference type="SAM" id="Phobius"/>
    </source>
</evidence>
<comment type="caution">
    <text evidence="14">The sequence shown here is derived from an EMBL/GenBank/DDBJ whole genome shotgun (WGS) entry which is preliminary data.</text>
</comment>
<organism evidence="14 15">
    <name type="scientific">Streptomyces fragilis</name>
    <dbReference type="NCBI Taxonomy" id="67301"/>
    <lineage>
        <taxon>Bacteria</taxon>
        <taxon>Bacillati</taxon>
        <taxon>Actinomycetota</taxon>
        <taxon>Actinomycetes</taxon>
        <taxon>Kitasatosporales</taxon>
        <taxon>Streptomycetaceae</taxon>
        <taxon>Streptomyces</taxon>
    </lineage>
</organism>
<keyword evidence="11" id="KW-0407">Ion channel</keyword>
<dbReference type="RefSeq" id="WP_108955548.1">
    <property type="nucleotide sequence ID" value="NZ_BEVZ01000006.1"/>
</dbReference>
<evidence type="ECO:0000256" key="8">
    <source>
        <dbReference type="ARBA" id="ARBA00022989"/>
    </source>
</evidence>
<keyword evidence="4" id="KW-0633">Potassium transport</keyword>
<comment type="similarity">
    <text evidence="2">Belongs to the TMEM175 family.</text>
</comment>
<proteinExistence type="inferred from homology"/>
<name>A0ABV2YJA5_9ACTN</name>
<comment type="subcellular location">
    <subcellularLocation>
        <location evidence="1">Membrane</location>
        <topology evidence="1">Multi-pass membrane protein</topology>
    </subcellularLocation>
</comment>
<evidence type="ECO:0000256" key="12">
    <source>
        <dbReference type="ARBA" id="ARBA00034430"/>
    </source>
</evidence>
<keyword evidence="8 13" id="KW-1133">Transmembrane helix</keyword>
<evidence type="ECO:0000313" key="15">
    <source>
        <dbReference type="Proteomes" id="UP001550850"/>
    </source>
</evidence>
<evidence type="ECO:0000256" key="7">
    <source>
        <dbReference type="ARBA" id="ARBA00022958"/>
    </source>
</evidence>
<dbReference type="Pfam" id="PF06736">
    <property type="entry name" value="TMEM175"/>
    <property type="match status" value="1"/>
</dbReference>
<evidence type="ECO:0000313" key="14">
    <source>
        <dbReference type="EMBL" id="MEU3555805.1"/>
    </source>
</evidence>
<comment type="catalytic activity">
    <reaction evidence="12">
        <text>K(+)(in) = K(+)(out)</text>
        <dbReference type="Rhea" id="RHEA:29463"/>
        <dbReference type="ChEBI" id="CHEBI:29103"/>
    </reaction>
</comment>
<keyword evidence="15" id="KW-1185">Reference proteome</keyword>
<gene>
    <name evidence="14" type="ORF">AB0E65_16545</name>
</gene>
<keyword evidence="9" id="KW-0406">Ion transport</keyword>
<dbReference type="InterPro" id="IPR010617">
    <property type="entry name" value="TMEM175-like"/>
</dbReference>
<evidence type="ECO:0000256" key="2">
    <source>
        <dbReference type="ARBA" id="ARBA00006920"/>
    </source>
</evidence>
<evidence type="ECO:0000256" key="10">
    <source>
        <dbReference type="ARBA" id="ARBA00023136"/>
    </source>
</evidence>
<accession>A0ABV2YJA5</accession>
<reference evidence="14 15" key="1">
    <citation type="submission" date="2024-06" db="EMBL/GenBank/DDBJ databases">
        <title>The Natural Products Discovery Center: Release of the First 8490 Sequenced Strains for Exploring Actinobacteria Biosynthetic Diversity.</title>
        <authorList>
            <person name="Kalkreuter E."/>
            <person name="Kautsar S.A."/>
            <person name="Yang D."/>
            <person name="Bader C.D."/>
            <person name="Teijaro C.N."/>
            <person name="Fluegel L."/>
            <person name="Davis C.M."/>
            <person name="Simpson J.R."/>
            <person name="Lauterbach L."/>
            <person name="Steele A.D."/>
            <person name="Gui C."/>
            <person name="Meng S."/>
            <person name="Li G."/>
            <person name="Viehrig K."/>
            <person name="Ye F."/>
            <person name="Su P."/>
            <person name="Kiefer A.F."/>
            <person name="Nichols A."/>
            <person name="Cepeda A.J."/>
            <person name="Yan W."/>
            <person name="Fan B."/>
            <person name="Jiang Y."/>
            <person name="Adhikari A."/>
            <person name="Zheng C.-J."/>
            <person name="Schuster L."/>
            <person name="Cowan T.M."/>
            <person name="Smanski M.J."/>
            <person name="Chevrette M.G."/>
            <person name="De Carvalho L.P.S."/>
            <person name="Shen B."/>
        </authorList>
    </citation>
    <scope>NUCLEOTIDE SEQUENCE [LARGE SCALE GENOMIC DNA]</scope>
    <source>
        <strain evidence="14 15">NPDC038104</strain>
    </source>
</reference>
<feature type="transmembrane region" description="Helical" evidence="13">
    <location>
        <begin position="24"/>
        <end position="41"/>
    </location>
</feature>
<dbReference type="PANTHER" id="PTHR31462">
    <property type="entry name" value="ENDOSOMAL/LYSOSOMAL POTASSIUM CHANNEL TMEM175"/>
    <property type="match status" value="1"/>
</dbReference>
<feature type="transmembrane region" description="Helical" evidence="13">
    <location>
        <begin position="61"/>
        <end position="79"/>
    </location>
</feature>
<dbReference type="Proteomes" id="UP001550850">
    <property type="component" value="Unassembled WGS sequence"/>
</dbReference>
<feature type="transmembrane region" description="Helical" evidence="13">
    <location>
        <begin position="91"/>
        <end position="109"/>
    </location>
</feature>
<evidence type="ECO:0000256" key="9">
    <source>
        <dbReference type="ARBA" id="ARBA00023065"/>
    </source>
</evidence>
<keyword evidence="6" id="KW-0631">Potassium channel</keyword>